<sequence>MPNLSDCVKISTILNRFRTHSCQIPMKFADQFPNTPQPQPQEGTVQSILGMGC</sequence>
<dbReference type="Proteomes" id="UP000017127">
    <property type="component" value="Unassembled WGS sequence"/>
</dbReference>
<gene>
    <name evidence="2" type="ORF">M595_5115</name>
</gene>
<dbReference type="AlphaFoldDB" id="U7QD60"/>
<comment type="caution">
    <text evidence="2">The sequence shown here is derived from an EMBL/GenBank/DDBJ whole genome shotgun (WGS) entry which is preliminary data.</text>
</comment>
<organism evidence="2 3">
    <name type="scientific">Lyngbya aestuarii BL J</name>
    <dbReference type="NCBI Taxonomy" id="1348334"/>
    <lineage>
        <taxon>Bacteria</taxon>
        <taxon>Bacillati</taxon>
        <taxon>Cyanobacteriota</taxon>
        <taxon>Cyanophyceae</taxon>
        <taxon>Oscillatoriophycideae</taxon>
        <taxon>Oscillatoriales</taxon>
        <taxon>Microcoleaceae</taxon>
        <taxon>Lyngbya</taxon>
    </lineage>
</organism>
<proteinExistence type="predicted"/>
<accession>U7QD60</accession>
<feature type="region of interest" description="Disordered" evidence="1">
    <location>
        <begin position="31"/>
        <end position="53"/>
    </location>
</feature>
<dbReference type="EMBL" id="AUZM01000074">
    <property type="protein sequence ID" value="ERT04920.1"/>
    <property type="molecule type" value="Genomic_DNA"/>
</dbReference>
<evidence type="ECO:0000313" key="2">
    <source>
        <dbReference type="EMBL" id="ERT04920.1"/>
    </source>
</evidence>
<protein>
    <submittedName>
        <fullName evidence="2">Uncharacterized protein</fullName>
    </submittedName>
</protein>
<keyword evidence="3" id="KW-1185">Reference proteome</keyword>
<name>U7QD60_9CYAN</name>
<evidence type="ECO:0000313" key="3">
    <source>
        <dbReference type="Proteomes" id="UP000017127"/>
    </source>
</evidence>
<evidence type="ECO:0000256" key="1">
    <source>
        <dbReference type="SAM" id="MobiDB-lite"/>
    </source>
</evidence>
<reference evidence="2 3" key="1">
    <citation type="journal article" date="2013" name="Front. Microbiol.">
        <title>Comparative genomic analyses of the cyanobacterium, Lyngbya aestuarii BL J, a powerful hydrogen producer.</title>
        <authorList>
            <person name="Kothari A."/>
            <person name="Vaughn M."/>
            <person name="Garcia-Pichel F."/>
        </authorList>
    </citation>
    <scope>NUCLEOTIDE SEQUENCE [LARGE SCALE GENOMIC DNA]</scope>
    <source>
        <strain evidence="2 3">BL J</strain>
    </source>
</reference>